<feature type="transmembrane region" description="Helical" evidence="1">
    <location>
        <begin position="412"/>
        <end position="432"/>
    </location>
</feature>
<feature type="transmembrane region" description="Helical" evidence="1">
    <location>
        <begin position="295"/>
        <end position="315"/>
    </location>
</feature>
<feature type="transmembrane region" description="Helical" evidence="1">
    <location>
        <begin position="452"/>
        <end position="475"/>
    </location>
</feature>
<evidence type="ECO:0000313" key="4">
    <source>
        <dbReference type="Proteomes" id="UP000255334"/>
    </source>
</evidence>
<keyword evidence="3" id="KW-0482">Metalloprotease</keyword>
<dbReference type="OrthoDB" id="5946873at2"/>
<dbReference type="GO" id="GO:0080120">
    <property type="term" value="P:CAAX-box protein maturation"/>
    <property type="evidence" value="ECO:0007669"/>
    <property type="project" value="UniProtKB-ARBA"/>
</dbReference>
<feature type="transmembrane region" description="Helical" evidence="1">
    <location>
        <begin position="351"/>
        <end position="371"/>
    </location>
</feature>
<dbReference type="Proteomes" id="UP000255334">
    <property type="component" value="Unassembled WGS sequence"/>
</dbReference>
<evidence type="ECO:0000313" key="3">
    <source>
        <dbReference type="EMBL" id="RDS86382.1"/>
    </source>
</evidence>
<dbReference type="AlphaFoldDB" id="A0A370XDL3"/>
<protein>
    <submittedName>
        <fullName evidence="3">CPBP family intramembrane metalloprotease</fullName>
    </submittedName>
</protein>
<sequence>MAAVVIYVALGWLAARITGAHLLDQAQSQLARVENHEPLWEWRLRKPRDLIASRAFGNAKVVSDDDALRIASVDGTPFELGLPIAWSLDLAHWPVLQLELQSSAPGTLGLVWQGPDNSPACLALAASPLTPDTRALRIDLRDLVWHAADDGRCPAPGIAQLLRLRVQIPRDATLRVSSASLATTQALPPLQDTSIDLPAHATGGELERAVTPAQNWAMPLFRLPDGIRAETMLKWRDQLRQRWPAALIVPFGATPQPVPDHSYRALAWLACVLYLVALTWLVLKPVKGRLRPWLDIVGCLLGPLWLVAGLHWGLYPTPLGVTAFAGGLLFALVVERHHLPRLWRWPETRHAWLWPLAPVPVALLLIVLFGHTPHALLLGHVVTYFGWAWLQQWLMLVVLLRRFEQVMPRPGWAMLAVATLFGLFHTPNGLVMQVCFAAELWWVWCFRRSHSVLPIGVAHAVCALLVEASLSGGWMRSLEVSGRFFL</sequence>
<comment type="caution">
    <text evidence="3">The sequence shown here is derived from an EMBL/GenBank/DDBJ whole genome shotgun (WGS) entry which is preliminary data.</text>
</comment>
<evidence type="ECO:0000256" key="1">
    <source>
        <dbReference type="SAM" id="Phobius"/>
    </source>
</evidence>
<keyword evidence="1" id="KW-0472">Membrane</keyword>
<keyword evidence="1" id="KW-1133">Transmembrane helix</keyword>
<keyword evidence="3" id="KW-0378">Hydrolase</keyword>
<dbReference type="RefSeq" id="WP_115476650.1">
    <property type="nucleotide sequence ID" value="NZ_QRBF01000001.1"/>
</dbReference>
<feature type="transmembrane region" description="Helical" evidence="1">
    <location>
        <begin position="321"/>
        <end position="339"/>
    </location>
</feature>
<dbReference type="Pfam" id="PF02517">
    <property type="entry name" value="Rce1-like"/>
    <property type="match status" value="1"/>
</dbReference>
<organism evidence="3 4">
    <name type="scientific">Dyella psychrodurans</name>
    <dbReference type="NCBI Taxonomy" id="1927960"/>
    <lineage>
        <taxon>Bacteria</taxon>
        <taxon>Pseudomonadati</taxon>
        <taxon>Pseudomonadota</taxon>
        <taxon>Gammaproteobacteria</taxon>
        <taxon>Lysobacterales</taxon>
        <taxon>Rhodanobacteraceae</taxon>
        <taxon>Dyella</taxon>
    </lineage>
</organism>
<keyword evidence="3" id="KW-0645">Protease</keyword>
<dbReference type="EMBL" id="QRBF01000001">
    <property type="protein sequence ID" value="RDS86382.1"/>
    <property type="molecule type" value="Genomic_DNA"/>
</dbReference>
<evidence type="ECO:0000259" key="2">
    <source>
        <dbReference type="Pfam" id="PF02517"/>
    </source>
</evidence>
<accession>A0A370XDL3</accession>
<proteinExistence type="predicted"/>
<keyword evidence="4" id="KW-1185">Reference proteome</keyword>
<reference evidence="3 4" key="1">
    <citation type="submission" date="2018-07" db="EMBL/GenBank/DDBJ databases">
        <title>Dyella monticola sp. nov. and Dyella psychrodurans sp. nov. isolated from monsoon evergreen broad-leaved forest soil of Dinghu Mountain, China.</title>
        <authorList>
            <person name="Gao Z."/>
            <person name="Qiu L."/>
        </authorList>
    </citation>
    <scope>NUCLEOTIDE SEQUENCE [LARGE SCALE GENOMIC DNA]</scope>
    <source>
        <strain evidence="3 4">4MSK11</strain>
    </source>
</reference>
<dbReference type="GO" id="GO:0004175">
    <property type="term" value="F:endopeptidase activity"/>
    <property type="evidence" value="ECO:0007669"/>
    <property type="project" value="UniProtKB-ARBA"/>
</dbReference>
<dbReference type="InterPro" id="IPR003675">
    <property type="entry name" value="Rce1/LyrA-like_dom"/>
</dbReference>
<gene>
    <name evidence="3" type="ORF">DWU99_03765</name>
</gene>
<dbReference type="GO" id="GO:0008237">
    <property type="term" value="F:metallopeptidase activity"/>
    <property type="evidence" value="ECO:0007669"/>
    <property type="project" value="UniProtKB-KW"/>
</dbReference>
<feature type="domain" description="CAAX prenyl protease 2/Lysostaphin resistance protein A-like" evidence="2">
    <location>
        <begin position="377"/>
        <end position="464"/>
    </location>
</feature>
<feature type="transmembrane region" description="Helical" evidence="1">
    <location>
        <begin position="377"/>
        <end position="400"/>
    </location>
</feature>
<name>A0A370XDL3_9GAMM</name>
<dbReference type="GO" id="GO:0006508">
    <property type="term" value="P:proteolysis"/>
    <property type="evidence" value="ECO:0007669"/>
    <property type="project" value="UniProtKB-KW"/>
</dbReference>
<feature type="transmembrane region" description="Helical" evidence="1">
    <location>
        <begin position="265"/>
        <end position="283"/>
    </location>
</feature>
<keyword evidence="1" id="KW-0812">Transmembrane</keyword>